<protein>
    <recommendedName>
        <fullName evidence="3">DUF7953 domain-containing protein</fullName>
    </recommendedName>
</protein>
<keyword evidence="5" id="KW-1185">Reference proteome</keyword>
<evidence type="ECO:0000313" key="5">
    <source>
        <dbReference type="Proteomes" id="UP000729402"/>
    </source>
</evidence>
<dbReference type="Pfam" id="PF25829">
    <property type="entry name" value="DUF7953"/>
    <property type="match status" value="1"/>
</dbReference>
<reference evidence="4" key="1">
    <citation type="journal article" date="2021" name="bioRxiv">
        <title>Whole Genome Assembly and Annotation of Northern Wild Rice, Zizania palustris L., Supports a Whole Genome Duplication in the Zizania Genus.</title>
        <authorList>
            <person name="Haas M."/>
            <person name="Kono T."/>
            <person name="Macchietto M."/>
            <person name="Millas R."/>
            <person name="McGilp L."/>
            <person name="Shao M."/>
            <person name="Duquette J."/>
            <person name="Hirsch C.N."/>
            <person name="Kimball J."/>
        </authorList>
    </citation>
    <scope>NUCLEOTIDE SEQUENCE</scope>
    <source>
        <tissue evidence="4">Fresh leaf tissue</tissue>
    </source>
</reference>
<dbReference type="AlphaFoldDB" id="A0A8J5X3A7"/>
<dbReference type="Proteomes" id="UP000729402">
    <property type="component" value="Unassembled WGS sequence"/>
</dbReference>
<evidence type="ECO:0000259" key="3">
    <source>
        <dbReference type="Pfam" id="PF25829"/>
    </source>
</evidence>
<evidence type="ECO:0000313" key="4">
    <source>
        <dbReference type="EMBL" id="KAG8096472.1"/>
    </source>
</evidence>
<comment type="caution">
    <text evidence="4">The sequence shown here is derived from an EMBL/GenBank/DDBJ whole genome shotgun (WGS) entry which is preliminary data.</text>
</comment>
<evidence type="ECO:0000256" key="2">
    <source>
        <dbReference type="SAM" id="Phobius"/>
    </source>
</evidence>
<name>A0A8J5X3A7_ZIZPA</name>
<dbReference type="PANTHER" id="PTHR33780">
    <property type="entry name" value="EXPRESSED PROTEIN"/>
    <property type="match status" value="1"/>
</dbReference>
<organism evidence="4 5">
    <name type="scientific">Zizania palustris</name>
    <name type="common">Northern wild rice</name>
    <dbReference type="NCBI Taxonomy" id="103762"/>
    <lineage>
        <taxon>Eukaryota</taxon>
        <taxon>Viridiplantae</taxon>
        <taxon>Streptophyta</taxon>
        <taxon>Embryophyta</taxon>
        <taxon>Tracheophyta</taxon>
        <taxon>Spermatophyta</taxon>
        <taxon>Magnoliopsida</taxon>
        <taxon>Liliopsida</taxon>
        <taxon>Poales</taxon>
        <taxon>Poaceae</taxon>
        <taxon>BOP clade</taxon>
        <taxon>Oryzoideae</taxon>
        <taxon>Oryzeae</taxon>
        <taxon>Zizaniinae</taxon>
        <taxon>Zizania</taxon>
    </lineage>
</organism>
<feature type="transmembrane region" description="Helical" evidence="2">
    <location>
        <begin position="230"/>
        <end position="252"/>
    </location>
</feature>
<feature type="region of interest" description="Disordered" evidence="1">
    <location>
        <begin position="14"/>
        <end position="51"/>
    </location>
</feature>
<reference evidence="4" key="2">
    <citation type="submission" date="2021-02" db="EMBL/GenBank/DDBJ databases">
        <authorList>
            <person name="Kimball J.A."/>
            <person name="Haas M.W."/>
            <person name="Macchietto M."/>
            <person name="Kono T."/>
            <person name="Duquette J."/>
            <person name="Shao M."/>
        </authorList>
    </citation>
    <scope>NUCLEOTIDE SEQUENCE</scope>
    <source>
        <tissue evidence="4">Fresh leaf tissue</tissue>
    </source>
</reference>
<accession>A0A8J5X3A7</accession>
<dbReference type="OrthoDB" id="2014701at2759"/>
<proteinExistence type="predicted"/>
<keyword evidence="2" id="KW-1133">Transmembrane helix</keyword>
<keyword evidence="2" id="KW-0472">Membrane</keyword>
<dbReference type="InterPro" id="IPR057713">
    <property type="entry name" value="DUF7953"/>
</dbReference>
<dbReference type="PANTHER" id="PTHR33780:SF3">
    <property type="entry name" value="EXPRESSED PROTEIN"/>
    <property type="match status" value="1"/>
</dbReference>
<gene>
    <name evidence="4" type="ORF">GUJ93_ZPchr0013g34794</name>
</gene>
<keyword evidence="2" id="KW-0812">Transmembrane</keyword>
<sequence>MAARNKQELVLYLSGGRRETTGKKKRSGDKPACGHARDWSPHRKPSALAASSRPHIMRCPLPYSPRRQRLMVVLLFFALSSIPGSYSQRLVTLDTIDIFTNNEVLPSSIPTVYFQCNGEAKVYLTDVKEANIVYTFKGKESWQPLTELPENKCKQCGLYEEDIVDSDDIYDAWQLCSTDFKDGKCTHIKQGQFKATFLCPDCTASSSSASAGDSANHHPDSGVKTKKTSVTIIIVVSIVASIIAIIALFGAYKCCHKKKEKDQTPSAELGLHRAHHRS</sequence>
<evidence type="ECO:0000256" key="1">
    <source>
        <dbReference type="SAM" id="MobiDB-lite"/>
    </source>
</evidence>
<dbReference type="EMBL" id="JAAALK010000079">
    <property type="protein sequence ID" value="KAG8096472.1"/>
    <property type="molecule type" value="Genomic_DNA"/>
</dbReference>
<feature type="domain" description="DUF7953" evidence="3">
    <location>
        <begin position="90"/>
        <end position="200"/>
    </location>
</feature>